<name>A0ACC3TDV2_9ASCO</name>
<gene>
    <name evidence="1" type="ORF">V1517DRAFT_332906</name>
</gene>
<comment type="caution">
    <text evidence="1">The sequence shown here is derived from an EMBL/GenBank/DDBJ whole genome shotgun (WGS) entry which is preliminary data.</text>
</comment>
<dbReference type="EMBL" id="MU970197">
    <property type="protein sequence ID" value="KAK9319339.1"/>
    <property type="molecule type" value="Genomic_DNA"/>
</dbReference>
<accession>A0ACC3TDV2</accession>
<evidence type="ECO:0000313" key="2">
    <source>
        <dbReference type="Proteomes" id="UP001489719"/>
    </source>
</evidence>
<protein>
    <submittedName>
        <fullName evidence="1">General substrate transporter</fullName>
    </submittedName>
</protein>
<evidence type="ECO:0000313" key="1">
    <source>
        <dbReference type="EMBL" id="KAK9319339.1"/>
    </source>
</evidence>
<sequence length="511" mass="56919">MTQFLNVYTISIFVTLGGVLFGFEIASMSLIVGTRQYKEFFNNPIGIQQGLITSAIACGSFVGSISSSFLADRFSRKLTIQLGAILWCIGACFQSAASGVVMLIIGRAIAGLCIGITSTVVPIYQSEIAPRKIRGRVVSLQNCALGSGLLVQYFIQYGCSFINSTAAFRVPWAIQTIPAILLFTVLFWLPRSPRWFAARDRWGEALEVLAFLRTANRDINNPLVLAEYKEIEGQIYAERESNSNSYRKLVGKRLRKRLMLSMVIQAFTQICGINFLMYFIVNILQSVGRPNSLLTSSILYLIGLLATIPVMIWTDRWGRRSSLLLGAICMAFWMYLAGGLFATFGEQNPVANEPYTWIIAGRPGISGFVQASMYLFVLSYALSWGPVSWIYPPEIMPQLVRAKGVALATATNWAFNAAMGVAVPPLWRAIAWRLFSIFGSVNVVAFVFAWVLVPETKQRTLEEMDGVFEHGEPLWRSFGKGANCDRLDILAREIEVTEHRGWGLQQLLPRN</sequence>
<dbReference type="Proteomes" id="UP001489719">
    <property type="component" value="Unassembled WGS sequence"/>
</dbReference>
<keyword evidence="2" id="KW-1185">Reference proteome</keyword>
<organism evidence="1 2">
    <name type="scientific">Lipomyces orientalis</name>
    <dbReference type="NCBI Taxonomy" id="1233043"/>
    <lineage>
        <taxon>Eukaryota</taxon>
        <taxon>Fungi</taxon>
        <taxon>Dikarya</taxon>
        <taxon>Ascomycota</taxon>
        <taxon>Saccharomycotina</taxon>
        <taxon>Lipomycetes</taxon>
        <taxon>Lipomycetales</taxon>
        <taxon>Lipomycetaceae</taxon>
        <taxon>Lipomyces</taxon>
    </lineage>
</organism>
<proteinExistence type="predicted"/>
<reference evidence="2" key="1">
    <citation type="journal article" date="2024" name="Front. Bioeng. Biotechnol.">
        <title>Genome-scale model development and genomic sequencing of the oleaginous clade Lipomyces.</title>
        <authorList>
            <person name="Czajka J.J."/>
            <person name="Han Y."/>
            <person name="Kim J."/>
            <person name="Mondo S.J."/>
            <person name="Hofstad B.A."/>
            <person name="Robles A."/>
            <person name="Haridas S."/>
            <person name="Riley R."/>
            <person name="LaButti K."/>
            <person name="Pangilinan J."/>
            <person name="Andreopoulos W."/>
            <person name="Lipzen A."/>
            <person name="Yan J."/>
            <person name="Wang M."/>
            <person name="Ng V."/>
            <person name="Grigoriev I.V."/>
            <person name="Spatafora J.W."/>
            <person name="Magnuson J.K."/>
            <person name="Baker S.E."/>
            <person name="Pomraning K.R."/>
        </authorList>
    </citation>
    <scope>NUCLEOTIDE SEQUENCE [LARGE SCALE GENOMIC DNA]</scope>
    <source>
        <strain evidence="2">CBS 10300</strain>
    </source>
</reference>